<evidence type="ECO:0000313" key="2">
    <source>
        <dbReference type="Proteomes" id="UP000095282"/>
    </source>
</evidence>
<dbReference type="WBParaSite" id="Csp11.Scaffold630.g17247.t1">
    <property type="protein sequence ID" value="Csp11.Scaffold630.g17247.t1"/>
    <property type="gene ID" value="Csp11.Scaffold630.g17247"/>
</dbReference>
<dbReference type="AlphaFoldDB" id="A0A1I7ULT6"/>
<evidence type="ECO:0000313" key="3">
    <source>
        <dbReference type="WBParaSite" id="Csp11.Scaffold630.g17247.t1"/>
    </source>
</evidence>
<keyword evidence="2" id="KW-1185">Reference proteome</keyword>
<protein>
    <submittedName>
        <fullName evidence="3">Inner membrane protein</fullName>
    </submittedName>
</protein>
<organism evidence="2 3">
    <name type="scientific">Caenorhabditis tropicalis</name>
    <dbReference type="NCBI Taxonomy" id="1561998"/>
    <lineage>
        <taxon>Eukaryota</taxon>
        <taxon>Metazoa</taxon>
        <taxon>Ecdysozoa</taxon>
        <taxon>Nematoda</taxon>
        <taxon>Chromadorea</taxon>
        <taxon>Rhabditida</taxon>
        <taxon>Rhabditina</taxon>
        <taxon>Rhabditomorpha</taxon>
        <taxon>Rhabditoidea</taxon>
        <taxon>Rhabditidae</taxon>
        <taxon>Peloderinae</taxon>
        <taxon>Caenorhabditis</taxon>
    </lineage>
</organism>
<keyword evidence="1" id="KW-1133">Transmembrane helix</keyword>
<proteinExistence type="predicted"/>
<reference evidence="3" key="1">
    <citation type="submission" date="2016-11" db="UniProtKB">
        <authorList>
            <consortium name="WormBaseParasite"/>
        </authorList>
    </citation>
    <scope>IDENTIFICATION</scope>
</reference>
<feature type="transmembrane region" description="Helical" evidence="1">
    <location>
        <begin position="45"/>
        <end position="64"/>
    </location>
</feature>
<keyword evidence="1" id="KW-0812">Transmembrane</keyword>
<accession>A0A1I7ULT6</accession>
<evidence type="ECO:0000256" key="1">
    <source>
        <dbReference type="SAM" id="Phobius"/>
    </source>
</evidence>
<dbReference type="Proteomes" id="UP000095282">
    <property type="component" value="Unplaced"/>
</dbReference>
<keyword evidence="1" id="KW-0472">Membrane</keyword>
<sequence>MLLHIAKRGHIKRLYGFKIRACVYGYIFAFAFYTSYFLLQLSNSTKWIAVVFNLLAIIVARDCYFTHNDRFMLLVGVEGVVFRLKTVSTDSRFPNCRN</sequence>
<name>A0A1I7ULT6_9PELO</name>
<feature type="transmembrane region" description="Helical" evidence="1">
    <location>
        <begin position="21"/>
        <end position="39"/>
    </location>
</feature>